<dbReference type="OrthoDB" id="188511at2759"/>
<sequence>MISDTLIQNSPWKEFASNTNYAFDPYGETEEKNLTTSTTVGASGKEKSSRSRSSNSNSQQQTTLPMSHSPTSKSQLYYEGANGHGGGGEHRSRSRNHYEMARMTIAATDAHNVVPNGHYDRYERDRSNERGGAYTRSSYAERAYSLPRQQAQQQHHANMQPSGYYTQERRGHRQPPTAASHTTRDEQRNGRHYRDGSRSREDPRLSSSGGADTPDFYFMPSQRKYSGEVVRVYVDYNKDPNN</sequence>
<organism evidence="2 3">
    <name type="scientific">Ceratitis capitata</name>
    <name type="common">Mediterranean fruit fly</name>
    <name type="synonym">Tephritis capitata</name>
    <dbReference type="NCBI Taxonomy" id="7213"/>
    <lineage>
        <taxon>Eukaryota</taxon>
        <taxon>Metazoa</taxon>
        <taxon>Ecdysozoa</taxon>
        <taxon>Arthropoda</taxon>
        <taxon>Hexapoda</taxon>
        <taxon>Insecta</taxon>
        <taxon>Pterygota</taxon>
        <taxon>Neoptera</taxon>
        <taxon>Endopterygota</taxon>
        <taxon>Diptera</taxon>
        <taxon>Brachycera</taxon>
        <taxon>Muscomorpha</taxon>
        <taxon>Tephritoidea</taxon>
        <taxon>Tephritidae</taxon>
        <taxon>Ceratitis</taxon>
        <taxon>Ceratitis</taxon>
    </lineage>
</organism>
<feature type="compositionally biased region" description="Basic and acidic residues" evidence="1">
    <location>
        <begin position="118"/>
        <end position="129"/>
    </location>
</feature>
<evidence type="ECO:0000256" key="1">
    <source>
        <dbReference type="SAM" id="MobiDB-lite"/>
    </source>
</evidence>
<evidence type="ECO:0000313" key="2">
    <source>
        <dbReference type="EMBL" id="CAD7013295.1"/>
    </source>
</evidence>
<feature type="compositionally biased region" description="Basic and acidic residues" evidence="1">
    <location>
        <begin position="182"/>
        <end position="204"/>
    </location>
</feature>
<feature type="compositionally biased region" description="Polar residues" evidence="1">
    <location>
        <begin position="62"/>
        <end position="75"/>
    </location>
</feature>
<accession>A0A811VBN4</accession>
<evidence type="ECO:0000313" key="3">
    <source>
        <dbReference type="Proteomes" id="UP000606786"/>
    </source>
</evidence>
<name>A0A811VBN4_CERCA</name>
<dbReference type="EMBL" id="CAJHJT010000056">
    <property type="protein sequence ID" value="CAD7013295.1"/>
    <property type="molecule type" value="Genomic_DNA"/>
</dbReference>
<feature type="region of interest" description="Disordered" evidence="1">
    <location>
        <begin position="17"/>
        <end position="222"/>
    </location>
</feature>
<gene>
    <name evidence="2" type="ORF">CCAP1982_LOCUS21366</name>
</gene>
<protein>
    <submittedName>
        <fullName evidence="2">(Mediterranean fruit fly) hypothetical protein</fullName>
    </submittedName>
</protein>
<dbReference type="Proteomes" id="UP000606786">
    <property type="component" value="Unassembled WGS sequence"/>
</dbReference>
<reference evidence="2" key="1">
    <citation type="submission" date="2020-11" db="EMBL/GenBank/DDBJ databases">
        <authorList>
            <person name="Whitehead M."/>
        </authorList>
    </citation>
    <scope>NUCLEOTIDE SEQUENCE</scope>
    <source>
        <strain evidence="2">EGII</strain>
    </source>
</reference>
<proteinExistence type="predicted"/>
<feature type="compositionally biased region" description="Low complexity" evidence="1">
    <location>
        <begin position="51"/>
        <end position="61"/>
    </location>
</feature>
<feature type="compositionally biased region" description="Basic and acidic residues" evidence="1">
    <location>
        <begin position="87"/>
        <end position="100"/>
    </location>
</feature>
<comment type="caution">
    <text evidence="2">The sequence shown here is derived from an EMBL/GenBank/DDBJ whole genome shotgun (WGS) entry which is preliminary data.</text>
</comment>
<keyword evidence="3" id="KW-1185">Reference proteome</keyword>
<dbReference type="AlphaFoldDB" id="A0A811VBN4"/>